<evidence type="ECO:0000313" key="1">
    <source>
        <dbReference type="EMBL" id="CAY78446.1"/>
    </source>
</evidence>
<evidence type="ECO:0000313" key="2">
    <source>
        <dbReference type="Proteomes" id="UP000000286"/>
    </source>
</evidence>
<dbReference type="Proteomes" id="UP000000286">
    <property type="component" value="Chromosome IV"/>
</dbReference>
<sequence length="141" mass="15985">MSELESFSNLFKMIGTNFSFSKSCLICASSQRTLMELKAILLSLGTTLDKFCNSGWSFLLTTLVSLLLSFDPALRSGFNRDEDALDLFFDLPILFCPKKSISASLYKLENLIESTWNPVRIMGALLRRFNFTIHRPLNNGR</sequence>
<gene>
    <name evidence="1" type="ORF">EC1118_1D0_1673g</name>
</gene>
<organism evidence="1 2">
    <name type="scientific">Saccharomyces cerevisiae (strain Lalvin EC1118 / Prise de mousse)</name>
    <name type="common">Baker's yeast</name>
    <dbReference type="NCBI Taxonomy" id="643680"/>
    <lineage>
        <taxon>Eukaryota</taxon>
        <taxon>Fungi</taxon>
        <taxon>Dikarya</taxon>
        <taxon>Ascomycota</taxon>
        <taxon>Saccharomycotina</taxon>
        <taxon>Saccharomycetes</taxon>
        <taxon>Saccharomycetales</taxon>
        <taxon>Saccharomycetaceae</taxon>
        <taxon>Saccharomyces</taxon>
    </lineage>
</organism>
<dbReference type="EMBL" id="FN393063">
    <property type="protein sequence ID" value="CAY78446.1"/>
    <property type="molecule type" value="Genomic_DNA"/>
</dbReference>
<reference evidence="1 2" key="1">
    <citation type="journal article" date="2009" name="Proc. Natl. Acad. Sci. U.S.A.">
        <title>Eukaryote-to-eukaryote gene transfer events revealed by the genome sequence of the wine yeast Saccharomyces cerevisiae EC1118.</title>
        <authorList>
            <person name="Novo M."/>
            <person name="Bigey F."/>
            <person name="Beyne E."/>
            <person name="Galeote V."/>
            <person name="Gavory F."/>
            <person name="Mallet S."/>
            <person name="Cambot B."/>
            <person name="Legras J.L."/>
            <person name="Wincker P."/>
            <person name="Casaregola S."/>
            <person name="Dequin S."/>
        </authorList>
    </citation>
    <scope>NUCLEOTIDE SEQUENCE [LARGE SCALE GENOMIC DNA]</scope>
    <source>
        <strain evidence="2">Lalvin EC1118 / Prise de mousse</strain>
    </source>
</reference>
<dbReference type="AlphaFoldDB" id="C8Z4K7"/>
<accession>C8Z4K7</accession>
<protein>
    <submittedName>
        <fullName evidence="1">EC1118_1D0_1673p</fullName>
    </submittedName>
</protein>
<proteinExistence type="predicted"/>
<name>C8Z4K7_YEAS8</name>
<dbReference type="HOGENOM" id="CLU_1826814_0_0_1"/>